<reference evidence="15 16" key="1">
    <citation type="submission" date="2010-01" db="EMBL/GenBank/DDBJ databases">
        <authorList>
            <person name="Weinstock G."/>
            <person name="Sodergren E."/>
            <person name="Clifton S."/>
            <person name="Fulton L."/>
            <person name="Fulton B."/>
            <person name="Courtney L."/>
            <person name="Fronick C."/>
            <person name="Harrison M."/>
            <person name="Strong C."/>
            <person name="Farmer C."/>
            <person name="Delahaunty K."/>
            <person name="Markovic C."/>
            <person name="Hall O."/>
            <person name="Minx P."/>
            <person name="Tomlinson C."/>
            <person name="Mitreva M."/>
            <person name="Nelson J."/>
            <person name="Hou S."/>
            <person name="Wollam A."/>
            <person name="Pepin K.H."/>
            <person name="Johnson M."/>
            <person name="Bhonagiri V."/>
            <person name="Nash W.E."/>
            <person name="Warren W."/>
            <person name="Chinwalla A."/>
            <person name="Mardis E.R."/>
            <person name="Wilson R.K."/>
        </authorList>
    </citation>
    <scope>NUCLEOTIDE SEQUENCE [LARGE SCALE GENOMIC DNA]</scope>
    <source>
        <strain evidence="15 16">DSM 13479</strain>
    </source>
</reference>
<dbReference type="EMBL" id="ACIO01000923">
    <property type="protein sequence ID" value="EFC94812.1"/>
    <property type="molecule type" value="Genomic_DNA"/>
</dbReference>
<dbReference type="InterPro" id="IPR050277">
    <property type="entry name" value="Sodium:Solute_Symporter"/>
</dbReference>
<comment type="caution">
    <text evidence="15">The sequence shown here is derived from an EMBL/GenBank/DDBJ whole genome shotgun (WGS) entry which is preliminary data.</text>
</comment>
<dbReference type="GO" id="GO:0006814">
    <property type="term" value="P:sodium ion transport"/>
    <property type="evidence" value="ECO:0007669"/>
    <property type="project" value="UniProtKB-KW"/>
</dbReference>
<evidence type="ECO:0000256" key="14">
    <source>
        <dbReference type="SAM" id="Phobius"/>
    </source>
</evidence>
<feature type="transmembrane region" description="Helical" evidence="14">
    <location>
        <begin position="12"/>
        <end position="33"/>
    </location>
</feature>
<dbReference type="PANTHER" id="PTHR48086:SF3">
    <property type="entry name" value="SODIUM_PROLINE SYMPORTER"/>
    <property type="match status" value="1"/>
</dbReference>
<dbReference type="Proteomes" id="UP000004968">
    <property type="component" value="Unassembled WGS sequence"/>
</dbReference>
<dbReference type="GO" id="GO:0005886">
    <property type="term" value="C:plasma membrane"/>
    <property type="evidence" value="ECO:0007669"/>
    <property type="project" value="UniProtKB-SubCell"/>
</dbReference>
<keyword evidence="5 14" id="KW-0812">Transmembrane</keyword>
<evidence type="ECO:0000256" key="4">
    <source>
        <dbReference type="ARBA" id="ARBA00022475"/>
    </source>
</evidence>
<sequence length="167" mass="17734">AFLPPVLRGLGIAAFISLLLTTGNALLVSETSVISNDILPRIWPDADERQGLLISRGVVVALGGLAVILGLYFQSVCAVMLLFVGMYGASIFPPVLLSVVFPKRELRSETVALCMGITAVLTLTLDLIPAFPAEGIFIGVPVHLILLLGLSKAESWRIEPAGEEVQV</sequence>
<keyword evidence="6" id="KW-0769">Symport</keyword>
<keyword evidence="4" id="KW-1003">Cell membrane</keyword>
<feature type="transmembrane region" description="Helical" evidence="14">
    <location>
        <begin position="53"/>
        <end position="73"/>
    </location>
</feature>
<dbReference type="Gene3D" id="1.20.1730.10">
    <property type="entry name" value="Sodium/glucose cotransporter"/>
    <property type="match status" value="1"/>
</dbReference>
<evidence type="ECO:0008006" key="17">
    <source>
        <dbReference type="Google" id="ProtNLM"/>
    </source>
</evidence>
<comment type="similarity">
    <text evidence="2 13">Belongs to the sodium:solute symporter (SSF) (TC 2.A.21) family.</text>
</comment>
<evidence type="ECO:0000256" key="7">
    <source>
        <dbReference type="ARBA" id="ARBA00022989"/>
    </source>
</evidence>
<dbReference type="AlphaFoldDB" id="D3ATP6"/>
<evidence type="ECO:0000256" key="9">
    <source>
        <dbReference type="ARBA" id="ARBA00023065"/>
    </source>
</evidence>
<evidence type="ECO:0000256" key="11">
    <source>
        <dbReference type="ARBA" id="ARBA00023201"/>
    </source>
</evidence>
<name>D3ATP6_9FIRM</name>
<evidence type="ECO:0000256" key="3">
    <source>
        <dbReference type="ARBA" id="ARBA00022448"/>
    </source>
</evidence>
<keyword evidence="7 14" id="KW-1133">Transmembrane helix</keyword>
<gene>
    <name evidence="15" type="ORF">CLOSTHATH_07005</name>
</gene>
<evidence type="ECO:0000256" key="13">
    <source>
        <dbReference type="RuleBase" id="RU362091"/>
    </source>
</evidence>
<feature type="non-terminal residue" evidence="15">
    <location>
        <position position="1"/>
    </location>
</feature>
<evidence type="ECO:0000256" key="1">
    <source>
        <dbReference type="ARBA" id="ARBA00004651"/>
    </source>
</evidence>
<evidence type="ECO:0000313" key="16">
    <source>
        <dbReference type="Proteomes" id="UP000004968"/>
    </source>
</evidence>
<comment type="catalytic activity">
    <reaction evidence="12">
        <text>L-proline(in) + Na(+)(in) = L-proline(out) + Na(+)(out)</text>
        <dbReference type="Rhea" id="RHEA:28967"/>
        <dbReference type="ChEBI" id="CHEBI:29101"/>
        <dbReference type="ChEBI" id="CHEBI:60039"/>
    </reaction>
</comment>
<evidence type="ECO:0000256" key="6">
    <source>
        <dbReference type="ARBA" id="ARBA00022847"/>
    </source>
</evidence>
<dbReference type="PANTHER" id="PTHR48086">
    <property type="entry name" value="SODIUM/PROLINE SYMPORTER-RELATED"/>
    <property type="match status" value="1"/>
</dbReference>
<protein>
    <recommendedName>
        <fullName evidence="17">Sodium:solute symporter family protein</fullName>
    </recommendedName>
</protein>
<evidence type="ECO:0000256" key="10">
    <source>
        <dbReference type="ARBA" id="ARBA00023136"/>
    </source>
</evidence>
<keyword evidence="10 14" id="KW-0472">Membrane</keyword>
<keyword evidence="9" id="KW-0406">Ion transport</keyword>
<dbReference type="InterPro" id="IPR001734">
    <property type="entry name" value="Na/solute_symporter"/>
</dbReference>
<evidence type="ECO:0000313" key="15">
    <source>
        <dbReference type="EMBL" id="EFC94812.1"/>
    </source>
</evidence>
<keyword evidence="8" id="KW-0915">Sodium</keyword>
<accession>D3ATP6</accession>
<evidence type="ECO:0000256" key="5">
    <source>
        <dbReference type="ARBA" id="ARBA00022692"/>
    </source>
</evidence>
<dbReference type="HOGENOM" id="CLU_1589905_0_0_9"/>
<evidence type="ECO:0000256" key="12">
    <source>
        <dbReference type="ARBA" id="ARBA00033708"/>
    </source>
</evidence>
<proteinExistence type="inferred from homology"/>
<dbReference type="PROSITE" id="PS50283">
    <property type="entry name" value="NA_SOLUT_SYMP_3"/>
    <property type="match status" value="1"/>
</dbReference>
<feature type="transmembrane region" description="Helical" evidence="14">
    <location>
        <begin position="108"/>
        <end position="125"/>
    </location>
</feature>
<comment type="subcellular location">
    <subcellularLocation>
        <location evidence="1">Cell membrane</location>
        <topology evidence="1">Multi-pass membrane protein</topology>
    </subcellularLocation>
</comment>
<keyword evidence="11" id="KW-0739">Sodium transport</keyword>
<dbReference type="GO" id="GO:0015293">
    <property type="term" value="F:symporter activity"/>
    <property type="evidence" value="ECO:0007669"/>
    <property type="project" value="UniProtKB-KW"/>
</dbReference>
<evidence type="ECO:0000256" key="2">
    <source>
        <dbReference type="ARBA" id="ARBA00006434"/>
    </source>
</evidence>
<evidence type="ECO:0000256" key="8">
    <source>
        <dbReference type="ARBA" id="ARBA00023053"/>
    </source>
</evidence>
<dbReference type="RefSeq" id="WP_006777409.1">
    <property type="nucleotide sequence ID" value="NZ_GG667949.1"/>
</dbReference>
<feature type="transmembrane region" description="Helical" evidence="14">
    <location>
        <begin position="79"/>
        <end position="101"/>
    </location>
</feature>
<keyword evidence="3" id="KW-0813">Transport</keyword>
<dbReference type="Pfam" id="PF00474">
    <property type="entry name" value="SSF"/>
    <property type="match status" value="1"/>
</dbReference>
<dbReference type="InterPro" id="IPR038377">
    <property type="entry name" value="Na/Glc_symporter_sf"/>
</dbReference>
<organism evidence="15 16">
    <name type="scientific">Hungatella hathewayi DSM 13479</name>
    <dbReference type="NCBI Taxonomy" id="566550"/>
    <lineage>
        <taxon>Bacteria</taxon>
        <taxon>Bacillati</taxon>
        <taxon>Bacillota</taxon>
        <taxon>Clostridia</taxon>
        <taxon>Lachnospirales</taxon>
        <taxon>Lachnospiraceae</taxon>
        <taxon>Hungatella</taxon>
    </lineage>
</organism>